<dbReference type="AlphaFoldDB" id="A0A2T6B0D6"/>
<protein>
    <submittedName>
        <fullName evidence="3">Uncharacterized protein YcsI (UPF0317 family)</fullName>
    </submittedName>
</protein>
<dbReference type="SUPFAM" id="SSF160920">
    <property type="entry name" value="PSTPO5379-like"/>
    <property type="match status" value="1"/>
</dbReference>
<keyword evidence="4" id="KW-1185">Reference proteome</keyword>
<dbReference type="OrthoDB" id="149585at2"/>
<reference evidence="3 4" key="1">
    <citation type="submission" date="2018-04" db="EMBL/GenBank/DDBJ databases">
        <title>Genomic Encyclopedia of Archaeal and Bacterial Type Strains, Phase II (KMG-II): from individual species to whole genera.</title>
        <authorList>
            <person name="Goeker M."/>
        </authorList>
    </citation>
    <scope>NUCLEOTIDE SEQUENCE [LARGE SCALE GENOMIC DNA]</scope>
    <source>
        <strain evidence="3 4">DSM 21823</strain>
    </source>
</reference>
<proteinExistence type="inferred from homology"/>
<dbReference type="InterPro" id="IPR038021">
    <property type="entry name" value="Putative_hydro-lyase"/>
</dbReference>
<evidence type="ECO:0000313" key="4">
    <source>
        <dbReference type="Proteomes" id="UP000244224"/>
    </source>
</evidence>
<keyword evidence="2" id="KW-0456">Lyase</keyword>
<organism evidence="3 4">
    <name type="scientific">Gemmobacter caeni</name>
    <dbReference type="NCBI Taxonomy" id="589035"/>
    <lineage>
        <taxon>Bacteria</taxon>
        <taxon>Pseudomonadati</taxon>
        <taxon>Pseudomonadota</taxon>
        <taxon>Alphaproteobacteria</taxon>
        <taxon>Rhodobacterales</taxon>
        <taxon>Paracoccaceae</taxon>
        <taxon>Gemmobacter</taxon>
    </lineage>
</organism>
<dbReference type="InterPro" id="IPR009906">
    <property type="entry name" value="D-Glu_cyclase"/>
</dbReference>
<evidence type="ECO:0000256" key="2">
    <source>
        <dbReference type="ARBA" id="ARBA00023239"/>
    </source>
</evidence>
<dbReference type="EMBL" id="QBKP01000007">
    <property type="protein sequence ID" value="PTX49522.1"/>
    <property type="molecule type" value="Genomic_DNA"/>
</dbReference>
<dbReference type="Gene3D" id="3.30.2040.10">
    <property type="entry name" value="PSTPO5379-like domain"/>
    <property type="match status" value="1"/>
</dbReference>
<dbReference type="Gene3D" id="3.40.1640.10">
    <property type="entry name" value="PSTPO5379-like"/>
    <property type="match status" value="1"/>
</dbReference>
<dbReference type="Pfam" id="PF07286">
    <property type="entry name" value="D-Glu_cyclase"/>
    <property type="match status" value="1"/>
</dbReference>
<sequence length="259" mass="27247">MTPADWRQRFRAGEVRQTAALCPGWTQANLALIPAAFADDFEAFLHANPAACPLLARGSAGDPALPDLGDIDLRHDLPLYRTFRDGQPTGTLPDIAAHWRDDLVPFAIGCSLSFEADLVAAGVPLRCHAPGRSCSAFDTALPNRAAGLFGGNLVVTMRAVAADQVALATEVTRNHPQAHGAPVHTGDPAVIGVDLSRPIDGLGLTDVRPGEVAVFWACGVTMERAIASARLPFAITHAPGHMLITDLPAQPHGASAWTP</sequence>
<dbReference type="GO" id="GO:0006536">
    <property type="term" value="P:glutamate metabolic process"/>
    <property type="evidence" value="ECO:0007669"/>
    <property type="project" value="TreeGrafter"/>
</dbReference>
<dbReference type="Proteomes" id="UP000244224">
    <property type="component" value="Unassembled WGS sequence"/>
</dbReference>
<evidence type="ECO:0000313" key="3">
    <source>
        <dbReference type="EMBL" id="PTX49522.1"/>
    </source>
</evidence>
<dbReference type="RefSeq" id="WP_108129150.1">
    <property type="nucleotide sequence ID" value="NZ_QBKP01000007.1"/>
</dbReference>
<dbReference type="PANTHER" id="PTHR32022:SF10">
    <property type="entry name" value="D-GLUTAMATE CYCLASE, MITOCHONDRIAL"/>
    <property type="match status" value="1"/>
</dbReference>
<name>A0A2T6B0D6_9RHOB</name>
<accession>A0A2T6B0D6</accession>
<dbReference type="PANTHER" id="PTHR32022">
    <property type="entry name" value="D-GLUTAMATE CYCLASE, MITOCHONDRIAL"/>
    <property type="match status" value="1"/>
</dbReference>
<evidence type="ECO:0000256" key="1">
    <source>
        <dbReference type="ARBA" id="ARBA00007896"/>
    </source>
</evidence>
<comment type="caution">
    <text evidence="3">The sequence shown here is derived from an EMBL/GenBank/DDBJ whole genome shotgun (WGS) entry which is preliminary data.</text>
</comment>
<dbReference type="GO" id="GO:0047820">
    <property type="term" value="F:D-glutamate cyclase activity"/>
    <property type="evidence" value="ECO:0007669"/>
    <property type="project" value="TreeGrafter"/>
</dbReference>
<comment type="similarity">
    <text evidence="1">Belongs to the D-glutamate cyclase family.</text>
</comment>
<gene>
    <name evidence="3" type="ORF">C8N34_107169</name>
</gene>